<protein>
    <submittedName>
        <fullName evidence="1">Putative pilin/flagellin</fullName>
    </submittedName>
</protein>
<dbReference type="InterPro" id="IPR055685">
    <property type="entry name" value="DUF7261"/>
</dbReference>
<proteinExistence type="predicted"/>
<evidence type="ECO:0000313" key="2">
    <source>
        <dbReference type="Proteomes" id="UP000663586"/>
    </source>
</evidence>
<dbReference type="RefSeq" id="WP_238477450.1">
    <property type="nucleotide sequence ID" value="NZ_CP064786.1"/>
</dbReference>
<dbReference type="AlphaFoldDB" id="A0A897MTN4"/>
<gene>
    <name evidence="1" type="ORF">AArcS_2201</name>
</gene>
<accession>A0A897MTN4</accession>
<keyword evidence="1" id="KW-0969">Cilium</keyword>
<reference evidence="1" key="1">
    <citation type="submission" date="2020-11" db="EMBL/GenBank/DDBJ databases">
        <title>Carbohydrate-dependent, anaerobic sulfur respiration: A novel catabolism in halophilic archaea.</title>
        <authorList>
            <person name="Sorokin D.Y."/>
            <person name="Messina E."/>
            <person name="Smedile F."/>
            <person name="La Cono V."/>
            <person name="Hallsworth J.E."/>
            <person name="Yakimov M.M."/>
        </authorList>
    </citation>
    <scope>NUCLEOTIDE SEQUENCE</scope>
    <source>
        <strain evidence="1">AArc-S</strain>
    </source>
</reference>
<organism evidence="1 2">
    <name type="scientific">Natranaeroarchaeum sulfidigenes</name>
    <dbReference type="NCBI Taxonomy" id="2784880"/>
    <lineage>
        <taxon>Archaea</taxon>
        <taxon>Methanobacteriati</taxon>
        <taxon>Methanobacteriota</taxon>
        <taxon>Stenosarchaea group</taxon>
        <taxon>Halobacteria</taxon>
        <taxon>Halobacteriales</taxon>
        <taxon>Natronoarchaeaceae</taxon>
        <taxon>Natranaeroarchaeum</taxon>
    </lineage>
</organism>
<dbReference type="EMBL" id="CP064786">
    <property type="protein sequence ID" value="QSG03398.1"/>
    <property type="molecule type" value="Genomic_DNA"/>
</dbReference>
<sequence length="176" mass="19128">MTGRTPDTRGQLVLLAAAVIAFALATGALAYLQVGSHPDIEPSSEEGSPERIVSALDRSVHNATASATDRYDWDDRELAVEELEDDLEPRVQTLRVSELEQSVVHEIAYDESDAAAWAANDCPSDPDRRFGDCEVIGGVVVQERAGETYILGVAFELRTTSERTAHETSVRATGRQ</sequence>
<keyword evidence="1" id="KW-0282">Flagellum</keyword>
<keyword evidence="1" id="KW-0966">Cell projection</keyword>
<dbReference type="Pfam" id="PF23922">
    <property type="entry name" value="DUF7261"/>
    <property type="match status" value="1"/>
</dbReference>
<dbReference type="KEGG" id="hara:AArcS_2201"/>
<keyword evidence="2" id="KW-1185">Reference proteome</keyword>
<name>A0A897MTN4_9EURY</name>
<dbReference type="GeneID" id="70685577"/>
<evidence type="ECO:0000313" key="1">
    <source>
        <dbReference type="EMBL" id="QSG03398.1"/>
    </source>
</evidence>
<dbReference type="Proteomes" id="UP000663586">
    <property type="component" value="Chromosome"/>
</dbReference>